<dbReference type="RefSeq" id="WP_055301799.1">
    <property type="nucleotide sequence ID" value="NZ_CYYR01000007.1"/>
</dbReference>
<dbReference type="Proteomes" id="UP000095395">
    <property type="component" value="Unassembled WGS sequence"/>
</dbReference>
<keyword evidence="2" id="KW-0808">Transferase</keyword>
<protein>
    <submittedName>
        <fullName evidence="2">Glycosyl transferases group 1</fullName>
    </submittedName>
</protein>
<dbReference type="Gene3D" id="3.40.50.150">
    <property type="entry name" value="Vaccinia Virus protein VP39"/>
    <property type="match status" value="1"/>
</dbReference>
<evidence type="ECO:0000313" key="2">
    <source>
        <dbReference type="EMBL" id="CUN75656.1"/>
    </source>
</evidence>
<name>A0A173ZJK0_9FIRM</name>
<evidence type="ECO:0000313" key="3">
    <source>
        <dbReference type="Proteomes" id="UP000095395"/>
    </source>
</evidence>
<reference evidence="2 3" key="1">
    <citation type="submission" date="2015-09" db="EMBL/GenBank/DDBJ databases">
        <authorList>
            <consortium name="Pathogen Informatics"/>
        </authorList>
    </citation>
    <scope>NUCLEOTIDE SEQUENCE [LARGE SCALE GENOMIC DNA]</scope>
    <source>
        <strain evidence="2 3">2789STDY5608835</strain>
    </source>
</reference>
<dbReference type="EMBL" id="CYYR01000007">
    <property type="protein sequence ID" value="CUN75656.1"/>
    <property type="molecule type" value="Genomic_DNA"/>
</dbReference>
<dbReference type="GO" id="GO:0016757">
    <property type="term" value="F:glycosyltransferase activity"/>
    <property type="evidence" value="ECO:0007669"/>
    <property type="project" value="InterPro"/>
</dbReference>
<dbReference type="AlphaFoldDB" id="A0A173ZJK0"/>
<dbReference type="Pfam" id="PF00534">
    <property type="entry name" value="Glycos_transf_1"/>
    <property type="match status" value="1"/>
</dbReference>
<dbReference type="Gene3D" id="3.40.50.2000">
    <property type="entry name" value="Glycogen Phosphorylase B"/>
    <property type="match status" value="1"/>
</dbReference>
<organism evidence="2 3">
    <name type="scientific">Roseburia inulinivorans</name>
    <dbReference type="NCBI Taxonomy" id="360807"/>
    <lineage>
        <taxon>Bacteria</taxon>
        <taxon>Bacillati</taxon>
        <taxon>Bacillota</taxon>
        <taxon>Clostridia</taxon>
        <taxon>Lachnospirales</taxon>
        <taxon>Lachnospiraceae</taxon>
        <taxon>Roseburia</taxon>
    </lineage>
</organism>
<dbReference type="InterPro" id="IPR001296">
    <property type="entry name" value="Glyco_trans_1"/>
</dbReference>
<sequence>MENTINILNFFYERQDTLPLINVDELRDVISLSMIVLNEANAIDEKRKAFVILGKSAQVEKLPIQERWAVYWNLVYKAFVDMDLAEYADILDEVYISIYNTVDSYIPNKVKKNDVDNPKKEIIVIVTSQFLGEQHAPTRRVLDYAYTMQRNLGKQVVIINDCGMRFQNYGYMNSKLSFNDINELNNRNKIEYKGTSFLFYQTSHVMPDVQEIANLVWNIKELSPELVLSVGASCITSDLCKHFTKTATIPCSTKIPTSAADNLILCRDLRKADESKLQKLLPGQRVIESVFNYKMPEESAMVHYQRKDFGVPENAWIISVAGNRLNTEMDLEFLKCMDNVLSEIENAHFMVVGDVDVQNILKHFSNSGKVHLAGRVSDGSQAIRLSDIYVQPRRQGGGRAAFEALYYGIPTIIPNYGDAWDVCGSLFEVNSYDEMKQKIYSYYNDPTQYRAISERALEKARKLEDMQSMFMNLFDQLGIEYEKNLYVDMVKFKPIFKSEFEKKQDVIERKLDSVRNISYTAERRLRDNEWAVVFNSTINGSNWFKNVSLSPGRCAIAWPGLYALYRSLDEFQPKSILEMGLGQSTRVISSYAMHFQTKHYIVEHDKSWINFFLDKHGVSDNTEIINLERVEDIYNGRYIHTKTPIKHYKDFKNTFSGKKFDFVFIDGPQGSNEFSRVDFTEILPEALMESFVIMVDDSQRNGETHTINCIYNILKQNGIDCKVVSYDGLKDTALIVSPDLTFLCSL</sequence>
<dbReference type="SUPFAM" id="SSF53756">
    <property type="entry name" value="UDP-Glycosyltransferase/glycogen phosphorylase"/>
    <property type="match status" value="1"/>
</dbReference>
<proteinExistence type="predicted"/>
<feature type="domain" description="Glycosyl transferase family 1" evidence="1">
    <location>
        <begin position="306"/>
        <end position="456"/>
    </location>
</feature>
<evidence type="ECO:0000259" key="1">
    <source>
        <dbReference type="Pfam" id="PF00534"/>
    </source>
</evidence>
<gene>
    <name evidence="2" type="ORF">ERS852392_01279</name>
</gene>
<dbReference type="InterPro" id="IPR029063">
    <property type="entry name" value="SAM-dependent_MTases_sf"/>
</dbReference>
<accession>A0A173ZJK0</accession>